<dbReference type="EMBL" id="CAJNDS010000277">
    <property type="protein sequence ID" value="CAE7037451.1"/>
    <property type="molecule type" value="Genomic_DNA"/>
</dbReference>
<protein>
    <recommendedName>
        <fullName evidence="3">CRAL-TRIO domain-containing protein</fullName>
    </recommendedName>
</protein>
<gene>
    <name evidence="1" type="ORF">SNAT2548_LOCUS4491</name>
</gene>
<name>A0A812IG55_9DINO</name>
<proteinExistence type="predicted"/>
<evidence type="ECO:0008006" key="3">
    <source>
        <dbReference type="Google" id="ProtNLM"/>
    </source>
</evidence>
<dbReference type="Proteomes" id="UP000604046">
    <property type="component" value="Unassembled WGS sequence"/>
</dbReference>
<sequence>MATGVMPRESQVVTIAEDLLFFCEEMLEQLQSEASRVTIVADLQGVNLAHLNSQWWKVAVPQLLDLLSDRFDGLLKEVLAVRASRISGAAAQRLLDRHRIPGQVQVGHEVGAMELLEAKGPRKVSTCDRPWSMQVPAPPADCVSYPLSRHSQSCIWGADPTLA</sequence>
<comment type="caution">
    <text evidence="1">The sequence shown here is derived from an EMBL/GenBank/DDBJ whole genome shotgun (WGS) entry which is preliminary data.</text>
</comment>
<evidence type="ECO:0000313" key="1">
    <source>
        <dbReference type="EMBL" id="CAE7037451.1"/>
    </source>
</evidence>
<accession>A0A812IG55</accession>
<dbReference type="AlphaFoldDB" id="A0A812IG55"/>
<dbReference type="InterPro" id="IPR036865">
    <property type="entry name" value="CRAL-TRIO_dom_sf"/>
</dbReference>
<evidence type="ECO:0000313" key="2">
    <source>
        <dbReference type="Proteomes" id="UP000604046"/>
    </source>
</evidence>
<reference evidence="1" key="1">
    <citation type="submission" date="2021-02" db="EMBL/GenBank/DDBJ databases">
        <authorList>
            <person name="Dougan E. K."/>
            <person name="Rhodes N."/>
            <person name="Thang M."/>
            <person name="Chan C."/>
        </authorList>
    </citation>
    <scope>NUCLEOTIDE SEQUENCE</scope>
</reference>
<dbReference type="Gene3D" id="3.40.525.10">
    <property type="entry name" value="CRAL-TRIO lipid binding domain"/>
    <property type="match status" value="1"/>
</dbReference>
<organism evidence="1 2">
    <name type="scientific">Symbiodinium natans</name>
    <dbReference type="NCBI Taxonomy" id="878477"/>
    <lineage>
        <taxon>Eukaryota</taxon>
        <taxon>Sar</taxon>
        <taxon>Alveolata</taxon>
        <taxon>Dinophyceae</taxon>
        <taxon>Suessiales</taxon>
        <taxon>Symbiodiniaceae</taxon>
        <taxon>Symbiodinium</taxon>
    </lineage>
</organism>
<keyword evidence="2" id="KW-1185">Reference proteome</keyword>